<dbReference type="Pfam" id="PF03851">
    <property type="entry name" value="UvdE"/>
    <property type="match status" value="1"/>
</dbReference>
<keyword evidence="2 7" id="KW-0255">Endonuclease</keyword>
<keyword evidence="4" id="KW-0228">DNA excision</keyword>
<dbReference type="Proteomes" id="UP000596929">
    <property type="component" value="Unassembled WGS sequence"/>
</dbReference>
<name>A0ABR7DC53_9CLOT</name>
<evidence type="ECO:0000256" key="3">
    <source>
        <dbReference type="ARBA" id="ARBA00022763"/>
    </source>
</evidence>
<keyword evidence="1" id="KW-0540">Nuclease</keyword>
<dbReference type="RefSeq" id="WP_186859853.1">
    <property type="nucleotide sequence ID" value="NZ_JACOOO010000016.1"/>
</dbReference>
<evidence type="ECO:0000256" key="2">
    <source>
        <dbReference type="ARBA" id="ARBA00022759"/>
    </source>
</evidence>
<dbReference type="PANTHER" id="PTHR31290:SF5">
    <property type="entry name" value="UV-DAMAGE ENDONUCLEASE"/>
    <property type="match status" value="1"/>
</dbReference>
<dbReference type="InterPro" id="IPR004601">
    <property type="entry name" value="UvdE"/>
</dbReference>
<dbReference type="PANTHER" id="PTHR31290">
    <property type="entry name" value="UV-DAMAGE ENDONUCLEASE"/>
    <property type="match status" value="1"/>
</dbReference>
<protein>
    <submittedName>
        <fullName evidence="7">UV DNA damage repair endonuclease UvsE</fullName>
    </submittedName>
</protein>
<dbReference type="EMBL" id="JACOOO010000016">
    <property type="protein sequence ID" value="MBC5628933.1"/>
    <property type="molecule type" value="Genomic_DNA"/>
</dbReference>
<keyword evidence="8" id="KW-1185">Reference proteome</keyword>
<evidence type="ECO:0000256" key="4">
    <source>
        <dbReference type="ARBA" id="ARBA00022769"/>
    </source>
</evidence>
<dbReference type="SUPFAM" id="SSF51658">
    <property type="entry name" value="Xylose isomerase-like"/>
    <property type="match status" value="1"/>
</dbReference>
<keyword evidence="6" id="KW-0234">DNA repair</keyword>
<evidence type="ECO:0000256" key="5">
    <source>
        <dbReference type="ARBA" id="ARBA00022801"/>
    </source>
</evidence>
<dbReference type="GO" id="GO:0004519">
    <property type="term" value="F:endonuclease activity"/>
    <property type="evidence" value="ECO:0007669"/>
    <property type="project" value="UniProtKB-KW"/>
</dbReference>
<dbReference type="Gene3D" id="3.20.20.150">
    <property type="entry name" value="Divalent-metal-dependent TIM barrel enzymes"/>
    <property type="match status" value="1"/>
</dbReference>
<keyword evidence="5" id="KW-0378">Hydrolase</keyword>
<dbReference type="InterPro" id="IPR036237">
    <property type="entry name" value="Xyl_isomerase-like_sf"/>
</dbReference>
<gene>
    <name evidence="7" type="primary">uvsE</name>
    <name evidence="7" type="ORF">H8S20_08515</name>
</gene>
<keyword evidence="3" id="KW-0227">DNA damage</keyword>
<proteinExistence type="predicted"/>
<organism evidence="7 8">
    <name type="scientific">Clostridium hominis</name>
    <dbReference type="NCBI Taxonomy" id="2763036"/>
    <lineage>
        <taxon>Bacteria</taxon>
        <taxon>Bacillati</taxon>
        <taxon>Bacillota</taxon>
        <taxon>Clostridia</taxon>
        <taxon>Eubacteriales</taxon>
        <taxon>Clostridiaceae</taxon>
        <taxon>Clostridium</taxon>
    </lineage>
</organism>
<reference evidence="7 8" key="1">
    <citation type="submission" date="2020-08" db="EMBL/GenBank/DDBJ databases">
        <title>Genome public.</title>
        <authorList>
            <person name="Liu C."/>
            <person name="Sun Q."/>
        </authorList>
    </citation>
    <scope>NUCLEOTIDE SEQUENCE [LARGE SCALE GENOMIC DNA]</scope>
    <source>
        <strain evidence="7 8">NSJ-6</strain>
    </source>
</reference>
<evidence type="ECO:0000313" key="8">
    <source>
        <dbReference type="Proteomes" id="UP000596929"/>
    </source>
</evidence>
<comment type="caution">
    <text evidence="7">The sequence shown here is derived from an EMBL/GenBank/DDBJ whole genome shotgun (WGS) entry which is preliminary data.</text>
</comment>
<sequence length="412" mass="48372">MKIGYACTPLMVPYKTTRKLTLSNYSEEKIALLIKDNLEDLYSILRYNNSKNIKLFRISSDIIPLGSHKINNYNWWDINKELLTKIGNYIKSNNMRVSMHPGQYTLLNSPKKDVVEKSILDLSFHCKFLDSLNLPSSHKIILHVGGVYNDKENAINRFVSEYNNLDSAIKKRLIIENDERFFSIYDLLEINSRCNIPIIFDNLHYECYGDTSTSIPKLLPIIKKTWKDSDGDMKVHYSIQDATKKRGAHSPTIFIDTFLEYLKSYDFSNIDIMLEVKDKEVSAIKTINSINFLKGNFSNINFSTDIESYKLFVLEKLDYDGLSKLKDIGSQNNFIKLYNFTDSLIYEEYNEISFRRALNQSFESIRHELNSKEINHYNKNYKEQSYLKCKEYLKKISDKYNLPLNNTFYFVY</sequence>
<evidence type="ECO:0000313" key="7">
    <source>
        <dbReference type="EMBL" id="MBC5628933.1"/>
    </source>
</evidence>
<accession>A0ABR7DC53</accession>
<dbReference type="NCBIfam" id="TIGR00629">
    <property type="entry name" value="uvde"/>
    <property type="match status" value="1"/>
</dbReference>
<evidence type="ECO:0000256" key="1">
    <source>
        <dbReference type="ARBA" id="ARBA00022722"/>
    </source>
</evidence>
<evidence type="ECO:0000256" key="6">
    <source>
        <dbReference type="ARBA" id="ARBA00023204"/>
    </source>
</evidence>